<organism evidence="1 2">
    <name type="scientific">Hericium alpestre</name>
    <dbReference type="NCBI Taxonomy" id="135208"/>
    <lineage>
        <taxon>Eukaryota</taxon>
        <taxon>Fungi</taxon>
        <taxon>Dikarya</taxon>
        <taxon>Basidiomycota</taxon>
        <taxon>Agaricomycotina</taxon>
        <taxon>Agaricomycetes</taxon>
        <taxon>Russulales</taxon>
        <taxon>Hericiaceae</taxon>
        <taxon>Hericium</taxon>
    </lineage>
</organism>
<dbReference type="EMBL" id="SFCI01000062">
    <property type="protein sequence ID" value="TFY82983.1"/>
    <property type="molecule type" value="Genomic_DNA"/>
</dbReference>
<name>A0A4Z0A9H0_9AGAM</name>
<accession>A0A4Z0A9H0</accession>
<dbReference type="Proteomes" id="UP000298061">
    <property type="component" value="Unassembled WGS sequence"/>
</dbReference>
<evidence type="ECO:0000313" key="1">
    <source>
        <dbReference type="EMBL" id="TFY82983.1"/>
    </source>
</evidence>
<reference evidence="1 2" key="1">
    <citation type="submission" date="2019-02" db="EMBL/GenBank/DDBJ databases">
        <title>Genome sequencing of the rare red list fungi Hericium alpestre (H. flagellum).</title>
        <authorList>
            <person name="Buettner E."/>
            <person name="Kellner H."/>
        </authorList>
    </citation>
    <scope>NUCLEOTIDE SEQUENCE [LARGE SCALE GENOMIC DNA]</scope>
    <source>
        <strain evidence="1 2">DSM 108284</strain>
    </source>
</reference>
<protein>
    <submittedName>
        <fullName evidence="1">Uncharacterized protein</fullName>
    </submittedName>
</protein>
<dbReference type="AlphaFoldDB" id="A0A4Z0A9H0"/>
<proteinExistence type="predicted"/>
<gene>
    <name evidence="1" type="ORF">EWM64_g1034</name>
</gene>
<evidence type="ECO:0000313" key="2">
    <source>
        <dbReference type="Proteomes" id="UP000298061"/>
    </source>
</evidence>
<comment type="caution">
    <text evidence="1">The sequence shown here is derived from an EMBL/GenBank/DDBJ whole genome shotgun (WGS) entry which is preliminary data.</text>
</comment>
<sequence>MRLDNFCGSLAASLVRRDLAFGASDYAGRAGELGQRASECLRDIAVVPASRRLSHIGCLANDALQTLRA</sequence>
<keyword evidence="2" id="KW-1185">Reference proteome</keyword>